<proteinExistence type="predicted"/>
<reference key="1">
    <citation type="submission" date="2010-11" db="EMBL/GenBank/DDBJ databases">
        <title>Complete sequence of chromosome of Caldicellulosiruptor kristjanssonii 177R1B.</title>
        <authorList>
            <consortium name="US DOE Joint Genome Institute"/>
            <person name="Lucas S."/>
            <person name="Copeland A."/>
            <person name="Lapidus A."/>
            <person name="Cheng J.-F."/>
            <person name="Bruce D."/>
            <person name="Goodwin L."/>
            <person name="Pitluck S."/>
            <person name="Davenport K."/>
            <person name="Detter J.C."/>
            <person name="Han C."/>
            <person name="Tapia R."/>
            <person name="Land M."/>
            <person name="Hauser L."/>
            <person name="Jeffries C."/>
            <person name="Kyrpides N."/>
            <person name="Ivanova N."/>
            <person name="Mikhailova N."/>
            <person name="Blumer-Schuette S.E."/>
            <person name="Kelly R.M."/>
            <person name="Woyke T."/>
        </authorList>
    </citation>
    <scope>NUCLEOTIDE SEQUENCE</scope>
    <source>
        <strain>177R1B</strain>
    </source>
</reference>
<keyword evidence="2" id="KW-1185">Reference proteome</keyword>
<dbReference type="Proteomes" id="UP000009256">
    <property type="component" value="Chromosome"/>
</dbReference>
<dbReference type="HOGENOM" id="CLU_3388592_0_0_9"/>
<gene>
    <name evidence="1" type="ordered locus">Calkr_0587</name>
</gene>
<protein>
    <submittedName>
        <fullName evidence="1">Uncharacterized protein</fullName>
    </submittedName>
</protein>
<dbReference type="EMBL" id="CP002326">
    <property type="protein sequence ID" value="ADQ40132.1"/>
    <property type="molecule type" value="Genomic_DNA"/>
</dbReference>
<accession>E4S9Z1</accession>
<reference evidence="1 2" key="2">
    <citation type="journal article" date="2011" name="J. Bacteriol.">
        <title>Complete genome sequences for the anaerobic, extremely thermophilic plant biomass-degrading bacteria Caldicellulosiruptor hydrothermalis, Caldicellulosiruptor kristjanssonii, Caldicellulosiruptor kronotskyensis, Caldicellulosiruptor owensenis, and Caldicellulosiruptor lactoaceticus.</title>
        <authorList>
            <person name="Blumer-Schuette S.E."/>
            <person name="Ozdemir I."/>
            <person name="Mistry D."/>
            <person name="Lucas S."/>
            <person name="Lapidus A."/>
            <person name="Cheng J.F."/>
            <person name="Goodwin L.A."/>
            <person name="Pitluck S."/>
            <person name="Land M.L."/>
            <person name="Hauser L.J."/>
            <person name="Woyke T."/>
            <person name="Mikhailova N."/>
            <person name="Pati A."/>
            <person name="Kyrpides N.C."/>
            <person name="Ivanova N."/>
            <person name="Detter J.C."/>
            <person name="Walston-Davenport K."/>
            <person name="Han S."/>
            <person name="Adams M.W."/>
            <person name="Kelly R.M."/>
        </authorList>
    </citation>
    <scope>NUCLEOTIDE SEQUENCE [LARGE SCALE GENOMIC DNA]</scope>
    <source>
        <strain evidence="2">ATCC 700853 / DSM 12137 / I77R1B</strain>
    </source>
</reference>
<dbReference type="AlphaFoldDB" id="E4S9Z1"/>
<evidence type="ECO:0000313" key="1">
    <source>
        <dbReference type="EMBL" id="ADQ40132.1"/>
    </source>
</evidence>
<dbReference type="KEGG" id="cki:Calkr_0587"/>
<name>E4S9Z1_CALA7</name>
<sequence>MISYLINGEYALSYKSQERTDVCENRYCPNEN</sequence>
<organism evidence="1 2">
    <name type="scientific">Caldicellulosiruptor acetigenus (strain ATCC 700853 / DSM 12137 / I77R1B)</name>
    <name type="common">Caldicellulosiruptor kristjanssonii</name>
    <dbReference type="NCBI Taxonomy" id="632335"/>
    <lineage>
        <taxon>Bacteria</taxon>
        <taxon>Bacillati</taxon>
        <taxon>Bacillota</taxon>
        <taxon>Bacillota incertae sedis</taxon>
        <taxon>Caldicellulosiruptorales</taxon>
        <taxon>Caldicellulosiruptoraceae</taxon>
        <taxon>Caldicellulosiruptor</taxon>
    </lineage>
</organism>
<dbReference type="STRING" id="632335.Calkr_0587"/>
<evidence type="ECO:0000313" key="2">
    <source>
        <dbReference type="Proteomes" id="UP000009256"/>
    </source>
</evidence>